<dbReference type="Pfam" id="PF13193">
    <property type="entry name" value="AMP-binding_C"/>
    <property type="match status" value="1"/>
</dbReference>
<dbReference type="KEGG" id="sgz:C0216_31870"/>
<gene>
    <name evidence="5" type="ORF">C0216_31870</name>
</gene>
<dbReference type="GO" id="GO:0031956">
    <property type="term" value="F:medium-chain fatty acid-CoA ligase activity"/>
    <property type="evidence" value="ECO:0007669"/>
    <property type="project" value="TreeGrafter"/>
</dbReference>
<dbReference type="InterPro" id="IPR045851">
    <property type="entry name" value="AMP-bd_C_sf"/>
</dbReference>
<dbReference type="GO" id="GO:0006631">
    <property type="term" value="P:fatty acid metabolic process"/>
    <property type="evidence" value="ECO:0007669"/>
    <property type="project" value="TreeGrafter"/>
</dbReference>
<evidence type="ECO:0000256" key="1">
    <source>
        <dbReference type="ARBA" id="ARBA00006432"/>
    </source>
</evidence>
<protein>
    <submittedName>
        <fullName evidence="5">Long-chain fatty acid--CoA ligase</fullName>
    </submittedName>
</protein>
<proteinExistence type="inferred from homology"/>
<evidence type="ECO:0000313" key="5">
    <source>
        <dbReference type="EMBL" id="AXE28095.1"/>
    </source>
</evidence>
<dbReference type="PANTHER" id="PTHR43201">
    <property type="entry name" value="ACYL-COA SYNTHETASE"/>
    <property type="match status" value="1"/>
</dbReference>
<dbReference type="AlphaFoldDB" id="A0A344UB24"/>
<dbReference type="PANTHER" id="PTHR43201:SF5">
    <property type="entry name" value="MEDIUM-CHAIN ACYL-COA LIGASE ACSF2, MITOCHONDRIAL"/>
    <property type="match status" value="1"/>
</dbReference>
<dbReference type="InterPro" id="IPR025110">
    <property type="entry name" value="AMP-bd_C"/>
</dbReference>
<dbReference type="InterPro" id="IPR042099">
    <property type="entry name" value="ANL_N_sf"/>
</dbReference>
<evidence type="ECO:0000256" key="2">
    <source>
        <dbReference type="ARBA" id="ARBA00022598"/>
    </source>
</evidence>
<keyword evidence="2 5" id="KW-0436">Ligase</keyword>
<dbReference type="EMBL" id="CP030864">
    <property type="protein sequence ID" value="AXE28095.1"/>
    <property type="molecule type" value="Genomic_DNA"/>
</dbReference>
<dbReference type="Proteomes" id="UP000252004">
    <property type="component" value="Plasmid unnamed2"/>
</dbReference>
<dbReference type="Gene3D" id="3.30.300.30">
    <property type="match status" value="1"/>
</dbReference>
<dbReference type="InterPro" id="IPR020845">
    <property type="entry name" value="AMP-binding_CS"/>
</dbReference>
<name>A0A344UB24_9ACTN</name>
<sequence length="556" mass="57473">MPTLVYPQLPLDGLLRRAAVRDPAGWAIRAGRGRGRAGGAGTATFAELDARTDRIAAWLEEACGRRGARIGVANTLDAGFAAAYYGAVRSGNTAVLVNPLLKEAGLLHVCTAAAVEIAFVPTATAETLLKLADRLPALRTVVVTDAPDGVVPGDALPLAAVLDSAAERACLPPGRADLDADACIQFTTGTTGRPKGVRLSHRNLVANAAQIAAAHRLGSDSVTLNHLPLYHVMHLNSAVFAGSFQVLCPDPDPVASLALAAEVSATHYYGLPARLHALAADDRLAGPFPAGTSLTAVLSGGSALAPSAARALEERLGVPVVQGYGMAELSPLSHCQDPHDPKPGSVGKAVPGTEFRIVHLETRTPLDVYATGEVQVRGPQVTAGYLDRPCPALAPDGWFSTGDVGYRTEDGSLFLVDRLGDVFKYDNELVSPTAVERIVAADPRVADCVAAGWPDPVHGAVVWLGLVLRDAAAPAARRLDLADAVVEGANERLAGFEQIRRVDILDAVPRNHAGKPERAALRKDIRARAAAEAAAGAPGAAGAAAVAAPDAAEAVL</sequence>
<dbReference type="OrthoDB" id="3465883at2"/>
<dbReference type="CDD" id="cd04433">
    <property type="entry name" value="AFD_class_I"/>
    <property type="match status" value="1"/>
</dbReference>
<feature type="domain" description="AMP-dependent synthetase/ligase" evidence="3">
    <location>
        <begin position="22"/>
        <end position="386"/>
    </location>
</feature>
<feature type="domain" description="AMP-binding enzyme C-terminal" evidence="4">
    <location>
        <begin position="435"/>
        <end position="515"/>
    </location>
</feature>
<dbReference type="PROSITE" id="PS00455">
    <property type="entry name" value="AMP_BINDING"/>
    <property type="match status" value="1"/>
</dbReference>
<comment type="similarity">
    <text evidence="1">Belongs to the ATP-dependent AMP-binding enzyme family.</text>
</comment>
<keyword evidence="6" id="KW-1185">Reference proteome</keyword>
<reference evidence="5 6" key="1">
    <citation type="submission" date="2018-01" db="EMBL/GenBank/DDBJ databases">
        <title>Draft genome Sequence of streptomyces globosus LZH-48.</title>
        <authorList>
            <person name="Ran K."/>
            <person name="Li Z."/>
            <person name="Wei S."/>
            <person name="Dong R."/>
        </authorList>
    </citation>
    <scope>NUCLEOTIDE SEQUENCE [LARGE SCALE GENOMIC DNA]</scope>
    <source>
        <strain evidence="5 6">LZH-48</strain>
        <plasmid evidence="5 6">unnamed2</plasmid>
    </source>
</reference>
<dbReference type="Pfam" id="PF00501">
    <property type="entry name" value="AMP-binding"/>
    <property type="match status" value="1"/>
</dbReference>
<keyword evidence="5" id="KW-0614">Plasmid</keyword>
<dbReference type="Gene3D" id="3.40.50.12780">
    <property type="entry name" value="N-terminal domain of ligase-like"/>
    <property type="match status" value="1"/>
</dbReference>
<organism evidence="5 6">
    <name type="scientific">Streptomyces globosus</name>
    <dbReference type="NCBI Taxonomy" id="68209"/>
    <lineage>
        <taxon>Bacteria</taxon>
        <taxon>Bacillati</taxon>
        <taxon>Actinomycetota</taxon>
        <taxon>Actinomycetes</taxon>
        <taxon>Kitasatosporales</taxon>
        <taxon>Streptomycetaceae</taxon>
        <taxon>Streptomyces</taxon>
    </lineage>
</organism>
<evidence type="ECO:0000259" key="3">
    <source>
        <dbReference type="Pfam" id="PF00501"/>
    </source>
</evidence>
<geneLocation type="plasmid" evidence="5 6">
    <name>unnamed2</name>
</geneLocation>
<dbReference type="RefSeq" id="WP_114059256.1">
    <property type="nucleotide sequence ID" value="NZ_CP030864.1"/>
</dbReference>
<evidence type="ECO:0000259" key="4">
    <source>
        <dbReference type="Pfam" id="PF13193"/>
    </source>
</evidence>
<dbReference type="InterPro" id="IPR000873">
    <property type="entry name" value="AMP-dep_synth/lig_dom"/>
</dbReference>
<dbReference type="SUPFAM" id="SSF56801">
    <property type="entry name" value="Acetyl-CoA synthetase-like"/>
    <property type="match status" value="1"/>
</dbReference>
<accession>A0A344UB24</accession>
<evidence type="ECO:0000313" key="6">
    <source>
        <dbReference type="Proteomes" id="UP000252004"/>
    </source>
</evidence>